<dbReference type="InterPro" id="IPR036259">
    <property type="entry name" value="MFS_trans_sf"/>
</dbReference>
<dbReference type="GO" id="GO:0043249">
    <property type="term" value="P:erythrocyte maturation"/>
    <property type="evidence" value="ECO:0007669"/>
    <property type="project" value="UniProtKB-KW"/>
</dbReference>
<dbReference type="GO" id="GO:0015232">
    <property type="term" value="F:heme transmembrane transporter activity"/>
    <property type="evidence" value="ECO:0007669"/>
    <property type="project" value="UniProtKB-ARBA"/>
</dbReference>
<dbReference type="InterPro" id="IPR020846">
    <property type="entry name" value="MFS_dom"/>
</dbReference>
<evidence type="ECO:0000259" key="21">
    <source>
        <dbReference type="PROSITE" id="PS50850"/>
    </source>
</evidence>
<comment type="caution">
    <text evidence="22">The sequence shown here is derived from an EMBL/GenBank/DDBJ whole genome shotgun (WGS) entry which is preliminary data.</text>
</comment>
<keyword evidence="8 19" id="KW-0472">Membrane</keyword>
<evidence type="ECO:0000256" key="13">
    <source>
        <dbReference type="ARBA" id="ARBA00045087"/>
    </source>
</evidence>
<evidence type="ECO:0000256" key="19">
    <source>
        <dbReference type="SAM" id="Phobius"/>
    </source>
</evidence>
<feature type="transmembrane region" description="Helical" evidence="19">
    <location>
        <begin position="148"/>
        <end position="171"/>
    </location>
</feature>
<comment type="similarity">
    <text evidence="14">Belongs to the major facilitator superfamily. Feline leukemia virus subgroup C receptor (TC 2.A.1.28.1) family.</text>
</comment>
<dbReference type="CDD" id="cd17398">
    <property type="entry name" value="MFS_FLVCR_like"/>
    <property type="match status" value="1"/>
</dbReference>
<dbReference type="Gene3D" id="2.30.29.30">
    <property type="entry name" value="Pleckstrin-homology domain (PH domain)/Phosphotyrosine-binding domain (PTB)"/>
    <property type="match status" value="1"/>
</dbReference>
<evidence type="ECO:0000256" key="6">
    <source>
        <dbReference type="ARBA" id="ARBA00022989"/>
    </source>
</evidence>
<keyword evidence="23" id="KW-1185">Reference proteome</keyword>
<gene>
    <name evidence="22" type="ORF">M5D96_010033</name>
</gene>
<keyword evidence="6 19" id="KW-1133">Transmembrane helix</keyword>
<dbReference type="Pfam" id="PF00169">
    <property type="entry name" value="PH"/>
    <property type="match status" value="1"/>
</dbReference>
<evidence type="ECO:0000256" key="1">
    <source>
        <dbReference type="ARBA" id="ARBA00004651"/>
    </source>
</evidence>
<comment type="catalytic activity">
    <reaction evidence="13">
        <text>ethanolamine(in) = ethanolamine(out)</text>
        <dbReference type="Rhea" id="RHEA:32747"/>
        <dbReference type="ChEBI" id="CHEBI:57603"/>
    </reaction>
</comment>
<reference evidence="22" key="1">
    <citation type="journal article" date="2023" name="Genome Biol. Evol.">
        <title>Long-read-based Genome Assembly of Drosophila gunungcola Reveals Fewer Chemosensory Genes in Flower-breeding Species.</title>
        <authorList>
            <person name="Negi A."/>
            <person name="Liao B.Y."/>
            <person name="Yeh S.D."/>
        </authorList>
    </citation>
    <scope>NUCLEOTIDE SEQUENCE</scope>
    <source>
        <strain evidence="22">Sukarami</strain>
    </source>
</reference>
<evidence type="ECO:0000256" key="14">
    <source>
        <dbReference type="ARBA" id="ARBA00046338"/>
    </source>
</evidence>
<feature type="region of interest" description="Disordered" evidence="18">
    <location>
        <begin position="23"/>
        <end position="43"/>
    </location>
</feature>
<dbReference type="FunFam" id="1.20.1250.20:FF:000184">
    <property type="entry name" value="Feline leukemia virus subgroup C receptor-related protein 1"/>
    <property type="match status" value="1"/>
</dbReference>
<keyword evidence="10" id="KW-0325">Glycoprotein</keyword>
<keyword evidence="5 19" id="KW-0812">Transmembrane</keyword>
<feature type="transmembrane region" description="Helical" evidence="19">
    <location>
        <begin position="97"/>
        <end position="117"/>
    </location>
</feature>
<dbReference type="PANTHER" id="PTHR10924">
    <property type="entry name" value="MAJOR FACILITATOR SUPERFAMILY PROTEIN-RELATED"/>
    <property type="match status" value="1"/>
</dbReference>
<keyword evidence="3" id="KW-1003">Cell membrane</keyword>
<evidence type="ECO:0000256" key="12">
    <source>
        <dbReference type="ARBA" id="ARBA00036811"/>
    </source>
</evidence>
<dbReference type="PANTHER" id="PTHR10924:SF4">
    <property type="entry name" value="GH15861P"/>
    <property type="match status" value="1"/>
</dbReference>
<evidence type="ECO:0000256" key="2">
    <source>
        <dbReference type="ARBA" id="ARBA00022448"/>
    </source>
</evidence>
<evidence type="ECO:0000259" key="20">
    <source>
        <dbReference type="PROSITE" id="PS50003"/>
    </source>
</evidence>
<dbReference type="SUPFAM" id="SSF103473">
    <property type="entry name" value="MFS general substrate transporter"/>
    <property type="match status" value="1"/>
</dbReference>
<feature type="transmembrane region" description="Helical" evidence="19">
    <location>
        <begin position="416"/>
        <end position="436"/>
    </location>
</feature>
<dbReference type="Proteomes" id="UP001059596">
    <property type="component" value="Unassembled WGS sequence"/>
</dbReference>
<dbReference type="EMBL" id="JAMKOV010000013">
    <property type="protein sequence ID" value="KAI8037282.1"/>
    <property type="molecule type" value="Genomic_DNA"/>
</dbReference>
<feature type="domain" description="Major facilitator superfamily (MFS) profile" evidence="21">
    <location>
        <begin position="54"/>
        <end position="467"/>
    </location>
</feature>
<dbReference type="InterPro" id="IPR011701">
    <property type="entry name" value="MFS"/>
</dbReference>
<feature type="compositionally biased region" description="Basic and acidic residues" evidence="18">
    <location>
        <begin position="28"/>
        <end position="38"/>
    </location>
</feature>
<dbReference type="InterPro" id="IPR001849">
    <property type="entry name" value="PH_domain"/>
</dbReference>
<accession>A0A9Q0BM52</accession>
<proteinExistence type="inferred from homology"/>
<feature type="transmembrane region" description="Helical" evidence="19">
    <location>
        <begin position="224"/>
        <end position="244"/>
    </location>
</feature>
<dbReference type="SUPFAM" id="SSF50729">
    <property type="entry name" value="PH domain-like"/>
    <property type="match status" value="1"/>
</dbReference>
<feature type="region of interest" description="Disordered" evidence="18">
    <location>
        <begin position="557"/>
        <end position="650"/>
    </location>
</feature>
<dbReference type="InterPro" id="IPR011993">
    <property type="entry name" value="PH-like_dom_sf"/>
</dbReference>
<evidence type="ECO:0000256" key="7">
    <source>
        <dbReference type="ARBA" id="ARBA00023057"/>
    </source>
</evidence>
<dbReference type="FunFam" id="2.30.29.30:FF:000467">
    <property type="entry name" value="Blown fuse, isoform B"/>
    <property type="match status" value="1"/>
</dbReference>
<sequence>MDLKHGASGAAANSETFISASKSTDMISPKEKEGKAAKEAGGTNAPAEGYKVYARRWAVLILFVFYSSSNSMQWIQYTIINNIITRYYGISDKWVDWTSMIYMILYIPLIFPGSWFLDKVGLRITALVGIVGTCAGAWIKVFSVDPSLFYVSFIGQSIVALAQVCILSLPARLAAVWFGPDQVSSATSVGVFGNQLGVAVGFVLPPMLVPNSPDLETVGSDLQVMFYLVAGLTSILLVLMVFFFQDKPPTPPSAAQEAAQILESSGEEQVSFMQSLKNLMTNRNFIFLLLSYGINVGVFYAISTLLNPVVLKYYPGHEVDAGRIGLSIVLAGMLGSVVSGIVLDKTHKFKETTLAVYALSMVGMWIFTFTLDTGHIAVVYLTASLLGFFMTGYLPVGFEFGAELTFPEPEGTSSGLLNASAQTFGICFTLFYSELFTAFGDIAANITMAVMLIVGTIITATTNVQLPEESFGSARMCSRCGNQWADGRYQLHLQPQKLRQSANKRRLIAQLENVKAKQIRGEMSSGARKRAKWLKKRMASQMAVDCEVCRHKTMLPLEKGRKRAKPKAKEETMTATQPAAADQNKKKAKKNKSQAPNKDINAGLQIPQQQKTPQQQQHLAKSPAPQTSKKKKKKPAQPTPAAAKTQSKTQKQNVLLQLAAQLKSNAFKDANKSQQNRLQAFLNITTAALLARCEILLAASGSGSGSGLVSGSGLGLGLGCTDEQAAGNHRTSLVDCVDSKVGGETGPSGYLEMLASPSSSKNSLSASREYIDLGSSGSLDRCSANQPVTGSAENEPHQQLYEICQGQGQTLGQGQGTGQEEDESQQAITFTHELIIDCPYAGLPAGHLALQRSTKYGQLQRIVPKRLFFDQTRKCYCGILNDWMLCYADGPTACRPSSTLYLKSSSIEIEHFGEGKRREVCFQITTDDPNKKFVYQASNEVDAKEWIHAIEAAIRGDVGAHPMPPLKSPPPRKLPTPPVQKKSTYMAADIIYEEPSPIYGLMDSSAMVLPKLPEKNSSPNALARRFEYDVPKCPAQPLQNTAAVVASMGGEVESSIGLLHEADLKVQPLPSSLHGHMSLDFQARVKTVHSELSTQLSAGGPSPDRLKRP</sequence>
<feature type="compositionally biased region" description="Low complexity" evidence="18">
    <location>
        <begin position="605"/>
        <end position="627"/>
    </location>
</feature>
<comment type="catalytic activity">
    <reaction evidence="11">
        <text>heme b(in) = heme b(out)</text>
        <dbReference type="Rhea" id="RHEA:75443"/>
        <dbReference type="ChEBI" id="CHEBI:60344"/>
    </reaction>
</comment>
<evidence type="ECO:0000256" key="8">
    <source>
        <dbReference type="ARBA" id="ARBA00023136"/>
    </source>
</evidence>
<feature type="transmembrane region" description="Helical" evidence="19">
    <location>
        <begin position="183"/>
        <end position="204"/>
    </location>
</feature>
<keyword evidence="2" id="KW-0813">Transport</keyword>
<dbReference type="CDD" id="cd00821">
    <property type="entry name" value="PH"/>
    <property type="match status" value="1"/>
</dbReference>
<evidence type="ECO:0000313" key="22">
    <source>
        <dbReference type="EMBL" id="KAI8037282.1"/>
    </source>
</evidence>
<evidence type="ECO:0000256" key="16">
    <source>
        <dbReference type="ARBA" id="ARBA00068050"/>
    </source>
</evidence>
<evidence type="ECO:0000256" key="3">
    <source>
        <dbReference type="ARBA" id="ARBA00022475"/>
    </source>
</evidence>
<organism evidence="22 23">
    <name type="scientific">Drosophila gunungcola</name>
    <name type="common">fruit fly</name>
    <dbReference type="NCBI Taxonomy" id="103775"/>
    <lineage>
        <taxon>Eukaryota</taxon>
        <taxon>Metazoa</taxon>
        <taxon>Ecdysozoa</taxon>
        <taxon>Arthropoda</taxon>
        <taxon>Hexapoda</taxon>
        <taxon>Insecta</taxon>
        <taxon>Pterygota</taxon>
        <taxon>Neoptera</taxon>
        <taxon>Endopterygota</taxon>
        <taxon>Diptera</taxon>
        <taxon>Brachycera</taxon>
        <taxon>Muscomorpha</taxon>
        <taxon>Ephydroidea</taxon>
        <taxon>Drosophilidae</taxon>
        <taxon>Drosophila</taxon>
        <taxon>Sophophora</taxon>
    </lineage>
</organism>
<comment type="function">
    <text evidence="15">Uniporter that mediates the transport of extracellular choline and ethanolamine into cells, thereby playing a key role in phospholipid biosynthesis. Choline and ethanolamine are the precursors of phosphatidylcholine and phosphatidylethanolamine, respectively, the two most abundant phospholipids. Transport is not coupled with proton transport and is exclusively driven by the choline (or ethanolamine) gradient across the plasma membrane. Also acts as a heme b transporter that mediates heme efflux from the cytoplasm to the extracellular compartment.</text>
</comment>
<dbReference type="PROSITE" id="PS50003">
    <property type="entry name" value="PH_DOMAIN"/>
    <property type="match status" value="1"/>
</dbReference>
<dbReference type="GO" id="GO:0097037">
    <property type="term" value="P:heme export"/>
    <property type="evidence" value="ECO:0007669"/>
    <property type="project" value="TreeGrafter"/>
</dbReference>
<dbReference type="PROSITE" id="PS50850">
    <property type="entry name" value="MFS"/>
    <property type="match status" value="1"/>
</dbReference>
<keyword evidence="9" id="KW-0675">Receptor</keyword>
<dbReference type="Pfam" id="PF07690">
    <property type="entry name" value="MFS_1"/>
    <property type="match status" value="1"/>
</dbReference>
<dbReference type="GO" id="GO:0020037">
    <property type="term" value="F:heme binding"/>
    <property type="evidence" value="ECO:0007669"/>
    <property type="project" value="TreeGrafter"/>
</dbReference>
<evidence type="ECO:0000256" key="18">
    <source>
        <dbReference type="SAM" id="MobiDB-lite"/>
    </source>
</evidence>
<evidence type="ECO:0000256" key="5">
    <source>
        <dbReference type="ARBA" id="ARBA00022692"/>
    </source>
</evidence>
<protein>
    <recommendedName>
        <fullName evidence="16">Choline/ethanolamine transporter FLVCR1</fullName>
    </recommendedName>
    <alternativeName>
        <fullName evidence="17">Heme transporter FLVCR1</fullName>
    </alternativeName>
</protein>
<dbReference type="GO" id="GO:0006783">
    <property type="term" value="P:heme biosynthetic process"/>
    <property type="evidence" value="ECO:0007669"/>
    <property type="project" value="UniProtKB-ARBA"/>
</dbReference>
<evidence type="ECO:0000313" key="23">
    <source>
        <dbReference type="Proteomes" id="UP001059596"/>
    </source>
</evidence>
<dbReference type="GO" id="GO:0005886">
    <property type="term" value="C:plasma membrane"/>
    <property type="evidence" value="ECO:0007669"/>
    <property type="project" value="UniProtKB-SubCell"/>
</dbReference>
<evidence type="ECO:0000256" key="10">
    <source>
        <dbReference type="ARBA" id="ARBA00023180"/>
    </source>
</evidence>
<dbReference type="AlphaFoldDB" id="A0A9Q0BM52"/>
<evidence type="ECO:0000256" key="4">
    <source>
        <dbReference type="ARBA" id="ARBA00022553"/>
    </source>
</evidence>
<feature type="transmembrane region" description="Helical" evidence="19">
    <location>
        <begin position="377"/>
        <end position="396"/>
    </location>
</feature>
<keyword evidence="4" id="KW-0597">Phosphoprotein</keyword>
<feature type="transmembrane region" description="Helical" evidence="19">
    <location>
        <begin position="442"/>
        <end position="466"/>
    </location>
</feature>
<dbReference type="Gene3D" id="1.20.1250.20">
    <property type="entry name" value="MFS general substrate transporter like domains"/>
    <property type="match status" value="1"/>
</dbReference>
<evidence type="ECO:0000256" key="11">
    <source>
        <dbReference type="ARBA" id="ARBA00035075"/>
    </source>
</evidence>
<evidence type="ECO:0000256" key="9">
    <source>
        <dbReference type="ARBA" id="ARBA00023170"/>
    </source>
</evidence>
<comment type="catalytic activity">
    <reaction evidence="12">
        <text>choline(out) = choline(in)</text>
        <dbReference type="Rhea" id="RHEA:32751"/>
        <dbReference type="ChEBI" id="CHEBI:15354"/>
    </reaction>
</comment>
<dbReference type="SMART" id="SM00233">
    <property type="entry name" value="PH"/>
    <property type="match status" value="1"/>
</dbReference>
<feature type="transmembrane region" description="Helical" evidence="19">
    <location>
        <begin position="57"/>
        <end position="77"/>
    </location>
</feature>
<keyword evidence="7" id="KW-0265">Erythrocyte maturation</keyword>
<feature type="transmembrane region" description="Helical" evidence="19">
    <location>
        <begin position="285"/>
        <end position="303"/>
    </location>
</feature>
<comment type="subcellular location">
    <subcellularLocation>
        <location evidence="1">Cell membrane</location>
        <topology evidence="1">Multi-pass membrane protein</topology>
    </subcellularLocation>
</comment>
<name>A0A9Q0BM52_9MUSC</name>
<evidence type="ECO:0000256" key="15">
    <source>
        <dbReference type="ARBA" id="ARBA00060240"/>
    </source>
</evidence>
<feature type="transmembrane region" description="Helical" evidence="19">
    <location>
        <begin position="323"/>
        <end position="342"/>
    </location>
</feature>
<dbReference type="GO" id="GO:0031966">
    <property type="term" value="C:mitochondrial membrane"/>
    <property type="evidence" value="ECO:0007669"/>
    <property type="project" value="UniProtKB-ARBA"/>
</dbReference>
<feature type="domain" description="PH" evidence="20">
    <location>
        <begin position="852"/>
        <end position="955"/>
    </location>
</feature>
<evidence type="ECO:0000256" key="17">
    <source>
        <dbReference type="ARBA" id="ARBA00080886"/>
    </source>
</evidence>
<feature type="transmembrane region" description="Helical" evidence="19">
    <location>
        <begin position="124"/>
        <end position="142"/>
    </location>
</feature>
<dbReference type="InterPro" id="IPR049680">
    <property type="entry name" value="FLVCR1-2_SLC49-like"/>
</dbReference>